<dbReference type="EMBL" id="AP021861">
    <property type="protein sequence ID" value="BBO36425.1"/>
    <property type="molecule type" value="Genomic_DNA"/>
</dbReference>
<dbReference type="InterPro" id="IPR051474">
    <property type="entry name" value="Anti-sigma-K/W_factor"/>
</dbReference>
<feature type="region of interest" description="Disordered" evidence="5">
    <location>
        <begin position="74"/>
        <end position="102"/>
    </location>
</feature>
<protein>
    <recommendedName>
        <fullName evidence="9">Zinc-finger domain-containing protein</fullName>
    </recommendedName>
</protein>
<evidence type="ECO:0000256" key="3">
    <source>
        <dbReference type="ARBA" id="ARBA00022989"/>
    </source>
</evidence>
<evidence type="ECO:0000256" key="4">
    <source>
        <dbReference type="ARBA" id="ARBA00023136"/>
    </source>
</evidence>
<dbReference type="Gene3D" id="1.10.10.1320">
    <property type="entry name" value="Anti-sigma factor, zinc-finger domain"/>
    <property type="match status" value="1"/>
</dbReference>
<dbReference type="PANTHER" id="PTHR37461">
    <property type="entry name" value="ANTI-SIGMA-K FACTOR RSKA"/>
    <property type="match status" value="1"/>
</dbReference>
<feature type="compositionally biased region" description="Polar residues" evidence="5">
    <location>
        <begin position="78"/>
        <end position="94"/>
    </location>
</feature>
<evidence type="ECO:0000313" key="7">
    <source>
        <dbReference type="EMBL" id="BBO36425.1"/>
    </source>
</evidence>
<evidence type="ECO:0008006" key="9">
    <source>
        <dbReference type="Google" id="ProtNLM"/>
    </source>
</evidence>
<keyword evidence="3 6" id="KW-1133">Transmembrane helix</keyword>
<dbReference type="AlphaFoldDB" id="A0A5K7XJ73"/>
<dbReference type="Proteomes" id="UP000326837">
    <property type="component" value="Chromosome"/>
</dbReference>
<dbReference type="GO" id="GO:0016989">
    <property type="term" value="F:sigma factor antagonist activity"/>
    <property type="evidence" value="ECO:0007669"/>
    <property type="project" value="TreeGrafter"/>
</dbReference>
<dbReference type="InterPro" id="IPR041916">
    <property type="entry name" value="Anti_sigma_zinc_sf"/>
</dbReference>
<feature type="transmembrane region" description="Helical" evidence="6">
    <location>
        <begin position="111"/>
        <end position="132"/>
    </location>
</feature>
<dbReference type="GO" id="GO:0016020">
    <property type="term" value="C:membrane"/>
    <property type="evidence" value="ECO:0007669"/>
    <property type="project" value="UniProtKB-SubCell"/>
</dbReference>
<evidence type="ECO:0000256" key="6">
    <source>
        <dbReference type="SAM" id="Phobius"/>
    </source>
</evidence>
<reference evidence="8" key="1">
    <citation type="submission" date="2019-10" db="EMBL/GenBank/DDBJ databases">
        <title>Lacipirellula parvula gen. nov., sp. nov., representing a lineage of planctomycetes widespread in freshwater anoxic habitats, and description of the family Lacipirellulaceae.</title>
        <authorList>
            <person name="Dedysh S.N."/>
            <person name="Kulichevskaya I.S."/>
            <person name="Beletsky A.V."/>
            <person name="Rakitin A.L."/>
            <person name="Mardanov A.V."/>
            <person name="Ivanova A.A."/>
            <person name="Saltykova V.X."/>
            <person name="Rijpstra W.I.C."/>
            <person name="Sinninghe Damste J.S."/>
            <person name="Ravin N.V."/>
        </authorList>
    </citation>
    <scope>NUCLEOTIDE SEQUENCE [LARGE SCALE GENOMIC DNA]</scope>
    <source>
        <strain evidence="8">PX69</strain>
    </source>
</reference>
<keyword evidence="8" id="KW-1185">Reference proteome</keyword>
<dbReference type="PANTHER" id="PTHR37461:SF1">
    <property type="entry name" value="ANTI-SIGMA-K FACTOR RSKA"/>
    <property type="match status" value="1"/>
</dbReference>
<evidence type="ECO:0000256" key="2">
    <source>
        <dbReference type="ARBA" id="ARBA00022692"/>
    </source>
</evidence>
<keyword evidence="2 6" id="KW-0812">Transmembrane</keyword>
<keyword evidence="4 6" id="KW-0472">Membrane</keyword>
<dbReference type="GO" id="GO:0006417">
    <property type="term" value="P:regulation of translation"/>
    <property type="evidence" value="ECO:0007669"/>
    <property type="project" value="TreeGrafter"/>
</dbReference>
<proteinExistence type="predicted"/>
<evidence type="ECO:0000313" key="8">
    <source>
        <dbReference type="Proteomes" id="UP000326837"/>
    </source>
</evidence>
<comment type="subcellular location">
    <subcellularLocation>
        <location evidence="1">Membrane</location>
        <topology evidence="1">Single-pass membrane protein</topology>
    </subcellularLocation>
</comment>
<gene>
    <name evidence="7" type="ORF">PLANPX_6037</name>
</gene>
<sequence>MITCDHCRNELAEHALGHLTAEAAAAVGDHLAACPVCRHEAAAIVAAWSALPMTLEPVAPPADLFDRITNRLEDWPQGSKSHPAQRSLNPSTNSAEKRATAARRLSARQRLASYALAASVLIGLTASFARLAPSSDHAARKQQIANELLITGARDKARLRSEQVRIVSFHGAQAPETAAAYIIWDLPAQQWHFHATGLPAASAGKSYQLWAADDRGDYFAGPQFTVDQQGEAHVIADFPKLTPGRPSRAIVTLESDAKTSQPSADLVFEAKL</sequence>
<accession>A0A5K7XJ73</accession>
<name>A0A5K7XJ73_9BACT</name>
<evidence type="ECO:0000256" key="5">
    <source>
        <dbReference type="SAM" id="MobiDB-lite"/>
    </source>
</evidence>
<dbReference type="RefSeq" id="WP_152101599.1">
    <property type="nucleotide sequence ID" value="NZ_AP021861.1"/>
</dbReference>
<dbReference type="KEGG" id="lpav:PLANPX_6037"/>
<organism evidence="7 8">
    <name type="scientific">Lacipirellula parvula</name>
    <dbReference type="NCBI Taxonomy" id="2650471"/>
    <lineage>
        <taxon>Bacteria</taxon>
        <taxon>Pseudomonadati</taxon>
        <taxon>Planctomycetota</taxon>
        <taxon>Planctomycetia</taxon>
        <taxon>Pirellulales</taxon>
        <taxon>Lacipirellulaceae</taxon>
        <taxon>Lacipirellula</taxon>
    </lineage>
</organism>
<evidence type="ECO:0000256" key="1">
    <source>
        <dbReference type="ARBA" id="ARBA00004167"/>
    </source>
</evidence>